<dbReference type="EMBL" id="BGJZ01000405">
    <property type="protein sequence ID" value="GBH13911.1"/>
    <property type="molecule type" value="Genomic_DNA"/>
</dbReference>
<accession>A0A2V0QLU2</accession>
<reference evidence="1 2" key="1">
    <citation type="submission" date="2018-04" db="EMBL/GenBank/DDBJ databases">
        <title>Draft genome sequence of Pseudomonas syringae pv. actinidiae biovar 1 strains isolated from kiwifruit in Kagawa prefecture.</title>
        <authorList>
            <person name="Tabuchi M."/>
            <person name="Saito M."/>
            <person name="Fujiwara S."/>
            <person name="Sasa N."/>
            <person name="Akimitsu K."/>
            <person name="Gomi K."/>
            <person name="Konishi-Sugita S."/>
            <person name="Hamano K."/>
            <person name="Kataoka I."/>
        </authorList>
    </citation>
    <scope>NUCLEOTIDE SEQUENCE [LARGE SCALE GENOMIC DNA]</scope>
    <source>
        <strain evidence="1 2">MAFF212206</strain>
    </source>
</reference>
<organism evidence="1 2">
    <name type="scientific">Pseudomonas syringae pv. actinidiae</name>
    <dbReference type="NCBI Taxonomy" id="103796"/>
    <lineage>
        <taxon>Bacteria</taxon>
        <taxon>Pseudomonadati</taxon>
        <taxon>Pseudomonadota</taxon>
        <taxon>Gammaproteobacteria</taxon>
        <taxon>Pseudomonadales</taxon>
        <taxon>Pseudomonadaceae</taxon>
        <taxon>Pseudomonas</taxon>
        <taxon>Pseudomonas syringae</taxon>
    </lineage>
</organism>
<dbReference type="PROSITE" id="PS51257">
    <property type="entry name" value="PROKAR_LIPOPROTEIN"/>
    <property type="match status" value="1"/>
</dbReference>
<protein>
    <submittedName>
        <fullName evidence="1">Ser-tRNA(Ala) deacylase AlaX</fullName>
    </submittedName>
</protein>
<evidence type="ECO:0000313" key="2">
    <source>
        <dbReference type="Proteomes" id="UP000247480"/>
    </source>
</evidence>
<dbReference type="AlphaFoldDB" id="A0A2V0QLU2"/>
<dbReference type="Proteomes" id="UP000247480">
    <property type="component" value="Unassembled WGS sequence"/>
</dbReference>
<sequence length="323" mass="36184">MKLINIAKLTTGAAIACMLTSCSGDRYTEEVKPSVICKERVEGRFNKQGDVEETPASVRRCSTELRTISSNYVATDGKIYWMKQEKSIEKPCISGSGDASALIYNLSPACLFSKPGQYDAIEDRSLKLVTHDSPAFQSLEDTSEALPYWKQDQYSHYAKDANHVYYYHTKIEGATPALFTVFFPFGTDDNWRNYEFSKNDGEVFVGGKSIGKIDMNHFTPLKPVSCPEHGLKTCTYVPDMDSFFTAGNWGSGILGKAGSDLIFLREHGADYFQGMASPDMFMFATTKKIYVYTHETFYELAAGTLSSTRVLVPMDVDYYENNK</sequence>
<proteinExistence type="predicted"/>
<evidence type="ECO:0000313" key="1">
    <source>
        <dbReference type="EMBL" id="GBH13911.1"/>
    </source>
</evidence>
<name>A0A2V0QLU2_PSESF</name>
<comment type="caution">
    <text evidence="1">The sequence shown here is derived from an EMBL/GenBank/DDBJ whole genome shotgun (WGS) entry which is preliminary data.</text>
</comment>
<gene>
    <name evidence="1" type="ORF">KPSA1_07405</name>
</gene>